<feature type="transmembrane region" description="Helical" evidence="1">
    <location>
        <begin position="147"/>
        <end position="169"/>
    </location>
</feature>
<evidence type="ECO:0000256" key="1">
    <source>
        <dbReference type="SAM" id="Phobius"/>
    </source>
</evidence>
<organism evidence="2 3">
    <name type="scientific">Nocardioides psychrotolerans</name>
    <dbReference type="NCBI Taxonomy" id="1005945"/>
    <lineage>
        <taxon>Bacteria</taxon>
        <taxon>Bacillati</taxon>
        <taxon>Actinomycetota</taxon>
        <taxon>Actinomycetes</taxon>
        <taxon>Propionibacteriales</taxon>
        <taxon>Nocardioidaceae</taxon>
        <taxon>Nocardioides</taxon>
    </lineage>
</organism>
<dbReference type="EMBL" id="FOQG01000032">
    <property type="protein sequence ID" value="SFJ45306.1"/>
    <property type="molecule type" value="Genomic_DNA"/>
</dbReference>
<feature type="transmembrane region" description="Helical" evidence="1">
    <location>
        <begin position="109"/>
        <end position="127"/>
    </location>
</feature>
<dbReference type="InterPro" id="IPR012666">
    <property type="entry name" value="CbtA_put"/>
</dbReference>
<feature type="transmembrane region" description="Helical" evidence="1">
    <location>
        <begin position="176"/>
        <end position="197"/>
    </location>
</feature>
<dbReference type="Pfam" id="PF09490">
    <property type="entry name" value="CbtA"/>
    <property type="match status" value="1"/>
</dbReference>
<protein>
    <submittedName>
        <fullName evidence="2">Probable cobalt transporter subunit (CbtA)</fullName>
    </submittedName>
</protein>
<evidence type="ECO:0000313" key="3">
    <source>
        <dbReference type="Proteomes" id="UP000198649"/>
    </source>
</evidence>
<keyword evidence="1" id="KW-0472">Membrane</keyword>
<accession>A0A1I3RJG4</accession>
<name>A0A1I3RJG4_9ACTN</name>
<sequence length="254" mass="25125">MARSETLTTRTFLLHGLLAGLVAGLLGFAVASAVGEPSLASAIALEDEHSHSHSLSDGDEETAAVSRDTQSTWGLATGTIAIGVALGGLVALGAAGAMGRLGRLRPGQSTALVTAVGFVAVALVPFLKYPALPPGVGSGDSIGERTASYAVFLLVSVVAAALAVALAALLTPARGVYVATLAGAGGYLVVVVLAAAVLPATQQLGAFPADTLWSFRLGSLATLAAVWLGIGVVLTGLVGRASASTSTSTRLARA</sequence>
<dbReference type="Proteomes" id="UP000198649">
    <property type="component" value="Unassembled WGS sequence"/>
</dbReference>
<keyword evidence="1" id="KW-1133">Transmembrane helix</keyword>
<dbReference type="STRING" id="1005945.SAMN05216561_13214"/>
<feature type="transmembrane region" description="Helical" evidence="1">
    <location>
        <begin position="217"/>
        <end position="238"/>
    </location>
</feature>
<evidence type="ECO:0000313" key="2">
    <source>
        <dbReference type="EMBL" id="SFJ45306.1"/>
    </source>
</evidence>
<keyword evidence="1" id="KW-0812">Transmembrane</keyword>
<dbReference type="RefSeq" id="WP_246166599.1">
    <property type="nucleotide sequence ID" value="NZ_BKAF01000048.1"/>
</dbReference>
<dbReference type="AlphaFoldDB" id="A0A1I3RJG4"/>
<feature type="transmembrane region" description="Helical" evidence="1">
    <location>
        <begin position="73"/>
        <end position="97"/>
    </location>
</feature>
<feature type="transmembrane region" description="Helical" evidence="1">
    <location>
        <begin position="12"/>
        <end position="34"/>
    </location>
</feature>
<proteinExistence type="predicted"/>
<reference evidence="2 3" key="1">
    <citation type="submission" date="2016-10" db="EMBL/GenBank/DDBJ databases">
        <authorList>
            <person name="de Groot N.N."/>
        </authorList>
    </citation>
    <scope>NUCLEOTIDE SEQUENCE [LARGE SCALE GENOMIC DNA]</scope>
    <source>
        <strain evidence="2 3">CGMCC 1.11156</strain>
    </source>
</reference>
<keyword evidence="3" id="KW-1185">Reference proteome</keyword>
<gene>
    <name evidence="2" type="ORF">SAMN05216561_13214</name>
</gene>